<feature type="active site" description="Nucleophile" evidence="5">
    <location>
        <position position="82"/>
    </location>
</feature>
<evidence type="ECO:0000256" key="5">
    <source>
        <dbReference type="HAMAP-Rule" id="MF_01260"/>
    </source>
</evidence>
<keyword evidence="4 5" id="KW-0378">Hydrolase</keyword>
<dbReference type="SUPFAM" id="SSF53474">
    <property type="entry name" value="alpha/beta-Hydrolases"/>
    <property type="match status" value="1"/>
</dbReference>
<sequence>MTNIHTETFGQGKPIVLVHGWAMHSGIWRAFAKGLAKHYQVTLVDLPGHGRSGAIKPFTLETVSTALVGAIPNEPCCWLGWSLGAAFVLEIARRFPSRVNKVTLLAGTPCFVKNDAWSGMDVTVLDKFAESLQQDVHTTLLRFLSLHIKGLDNQKATLQELKTLVFETPEPSQHTLQQGLDILKQADLRDVFANLKIPVAVILGRLDTLIPVSVGVKMHELLPDVALTVIDRAGHVPFLSHQEALVNAVRRFMDKG</sequence>
<evidence type="ECO:0000256" key="2">
    <source>
        <dbReference type="ARBA" id="ARBA00022490"/>
    </source>
</evidence>
<dbReference type="RefSeq" id="WP_023494664.1">
    <property type="nucleotide sequence ID" value="NZ_AYLO01000059.1"/>
</dbReference>
<dbReference type="Pfam" id="PF00561">
    <property type="entry name" value="Abhydrolase_1"/>
    <property type="match status" value="1"/>
</dbReference>
<dbReference type="eggNOG" id="COG0596">
    <property type="taxonomic scope" value="Bacteria"/>
</dbReference>
<comment type="caution">
    <text evidence="5">Lacks conserved residue(s) required for the propagation of feature annotation.</text>
</comment>
<keyword evidence="2 5" id="KW-0963">Cytoplasm</keyword>
<dbReference type="PANTHER" id="PTHR43798:SF31">
    <property type="entry name" value="AB HYDROLASE SUPERFAMILY PROTEIN YCLE"/>
    <property type="match status" value="1"/>
</dbReference>
<dbReference type="Gene3D" id="3.40.50.1820">
    <property type="entry name" value="alpha/beta hydrolase"/>
    <property type="match status" value="1"/>
</dbReference>
<proteinExistence type="inferred from homology"/>
<feature type="active site" evidence="5">
    <location>
        <position position="207"/>
    </location>
</feature>
<dbReference type="AlphaFoldDB" id="V5C6D1"/>
<feature type="binding site" evidence="5">
    <location>
        <position position="235"/>
    </location>
    <ligand>
        <name>substrate</name>
    </ligand>
</feature>
<organism evidence="7 8">
    <name type="scientific">Methyloglobulus morosus KoM1</name>
    <dbReference type="NCBI Taxonomy" id="1116472"/>
    <lineage>
        <taxon>Bacteria</taxon>
        <taxon>Pseudomonadati</taxon>
        <taxon>Pseudomonadota</taxon>
        <taxon>Gammaproteobacteria</taxon>
        <taxon>Methylococcales</taxon>
        <taxon>Methylococcaceae</taxon>
        <taxon>Methyloglobulus</taxon>
    </lineage>
</organism>
<evidence type="ECO:0000256" key="4">
    <source>
        <dbReference type="ARBA" id="ARBA00022801"/>
    </source>
</evidence>
<dbReference type="HAMAP" id="MF_01260">
    <property type="entry name" value="Carboxylester"/>
    <property type="match status" value="1"/>
</dbReference>
<comment type="function">
    <text evidence="5">The physiological role of BioH is to remove the methyl group introduced by BioC when the pimeloyl moiety is complete. It allows to synthesize pimeloyl-ACP via the fatty acid synthetic pathway through the hydrolysis of the ester bonds of pimeloyl-ACP esters.</text>
</comment>
<dbReference type="InterPro" id="IPR000073">
    <property type="entry name" value="AB_hydrolase_1"/>
</dbReference>
<dbReference type="Proteomes" id="UP000017842">
    <property type="component" value="Unassembled WGS sequence"/>
</dbReference>
<comment type="similarity">
    <text evidence="5">Belongs to the AB hydrolase superfamily. Carboxylesterase BioH family.</text>
</comment>
<reference evidence="7 8" key="1">
    <citation type="journal article" date="2013" name="Genome Announc.">
        <title>Draft Genome Sequence of the Methanotrophic Gammaproteobacterium Methyloglobulus morosus DSM 22980 Strain KoM1.</title>
        <authorList>
            <person name="Poehlein A."/>
            <person name="Deutzmann J.S."/>
            <person name="Daniel R."/>
            <person name="Simeonova D.D."/>
        </authorList>
    </citation>
    <scope>NUCLEOTIDE SEQUENCE [LARGE SCALE GENOMIC DNA]</scope>
    <source>
        <strain evidence="7 8">KoM1</strain>
    </source>
</reference>
<comment type="caution">
    <text evidence="7">The sequence shown here is derived from an EMBL/GenBank/DDBJ whole genome shotgun (WGS) entry which is preliminary data.</text>
</comment>
<protein>
    <recommendedName>
        <fullName evidence="5">Pimeloyl-[acyl-carrier protein] methyl ester esterase</fullName>
        <ecNumber evidence="5">3.1.1.85</ecNumber>
    </recommendedName>
    <alternativeName>
        <fullName evidence="5">Biotin synthesis protein BioH</fullName>
    </alternativeName>
    <alternativeName>
        <fullName evidence="5">Carboxylesterase BioH</fullName>
    </alternativeName>
</protein>
<accession>V5C6D1</accession>
<dbReference type="InterPro" id="IPR029058">
    <property type="entry name" value="AB_hydrolase_fold"/>
</dbReference>
<evidence type="ECO:0000256" key="1">
    <source>
        <dbReference type="ARBA" id="ARBA00022487"/>
    </source>
</evidence>
<dbReference type="NCBIfam" id="TIGR01738">
    <property type="entry name" value="bioH"/>
    <property type="match status" value="1"/>
</dbReference>
<feature type="active site" evidence="5">
    <location>
        <position position="235"/>
    </location>
</feature>
<evidence type="ECO:0000256" key="3">
    <source>
        <dbReference type="ARBA" id="ARBA00022756"/>
    </source>
</evidence>
<keyword evidence="3 5" id="KW-0093">Biotin biosynthesis</keyword>
<dbReference type="GO" id="GO:0090499">
    <property type="term" value="F:pimelyl-[acyl-carrier protein] methyl ester esterase activity"/>
    <property type="evidence" value="ECO:0007669"/>
    <property type="project" value="UniProtKB-EC"/>
</dbReference>
<dbReference type="OrthoDB" id="9780744at2"/>
<dbReference type="PRINTS" id="PR00111">
    <property type="entry name" value="ABHYDROLASE"/>
</dbReference>
<evidence type="ECO:0000313" key="8">
    <source>
        <dbReference type="Proteomes" id="UP000017842"/>
    </source>
</evidence>
<dbReference type="InterPro" id="IPR050266">
    <property type="entry name" value="AB_hydrolase_sf"/>
</dbReference>
<comment type="catalytic activity">
    <reaction evidence="5">
        <text>6-carboxyhexanoyl-[ACP] methyl ester + H2O = 6-carboxyhexanoyl-[ACP] + methanol + H(+)</text>
        <dbReference type="Rhea" id="RHEA:42700"/>
        <dbReference type="Rhea" id="RHEA-COMP:9955"/>
        <dbReference type="Rhea" id="RHEA-COMP:10186"/>
        <dbReference type="ChEBI" id="CHEBI:15377"/>
        <dbReference type="ChEBI" id="CHEBI:15378"/>
        <dbReference type="ChEBI" id="CHEBI:17790"/>
        <dbReference type="ChEBI" id="CHEBI:78846"/>
        <dbReference type="ChEBI" id="CHEBI:82735"/>
        <dbReference type="EC" id="3.1.1.85"/>
    </reaction>
</comment>
<dbReference type="UniPathway" id="UPA00078"/>
<comment type="pathway">
    <text evidence="5">Cofactor biosynthesis; biotin biosynthesis.</text>
</comment>
<dbReference type="PATRIC" id="fig|1116472.3.peg.1901"/>
<gene>
    <name evidence="5 7" type="primary">bioH</name>
    <name evidence="7" type="ORF">MGMO_61c00240</name>
</gene>
<keyword evidence="8" id="KW-1185">Reference proteome</keyword>
<dbReference type="EMBL" id="AYLO01000059">
    <property type="protein sequence ID" value="ESS72313.1"/>
    <property type="molecule type" value="Genomic_DNA"/>
</dbReference>
<name>V5C6D1_9GAMM</name>
<feature type="binding site" evidence="5">
    <location>
        <position position="21"/>
    </location>
    <ligand>
        <name>substrate</name>
    </ligand>
</feature>
<keyword evidence="1 5" id="KW-0719">Serine esterase</keyword>
<evidence type="ECO:0000313" key="7">
    <source>
        <dbReference type="EMBL" id="ESS72313.1"/>
    </source>
</evidence>
<dbReference type="GO" id="GO:0009102">
    <property type="term" value="P:biotin biosynthetic process"/>
    <property type="evidence" value="ECO:0007669"/>
    <property type="project" value="UniProtKB-UniRule"/>
</dbReference>
<dbReference type="STRING" id="1116472.MGMO_61c00240"/>
<dbReference type="EC" id="3.1.1.85" evidence="5"/>
<dbReference type="GO" id="GO:0005737">
    <property type="term" value="C:cytoplasm"/>
    <property type="evidence" value="ECO:0007669"/>
    <property type="project" value="UniProtKB-SubCell"/>
</dbReference>
<dbReference type="GO" id="GO:0016020">
    <property type="term" value="C:membrane"/>
    <property type="evidence" value="ECO:0007669"/>
    <property type="project" value="TreeGrafter"/>
</dbReference>
<feature type="binding site" evidence="5">
    <location>
        <begin position="82"/>
        <end position="83"/>
    </location>
    <ligand>
        <name>substrate</name>
    </ligand>
</feature>
<evidence type="ECO:0000259" key="6">
    <source>
        <dbReference type="Pfam" id="PF00561"/>
    </source>
</evidence>
<comment type="subunit">
    <text evidence="5">Monomer.</text>
</comment>
<comment type="subcellular location">
    <subcellularLocation>
        <location evidence="5">Cytoplasm</location>
    </subcellularLocation>
</comment>
<feature type="domain" description="AB hydrolase-1" evidence="6">
    <location>
        <begin position="13"/>
        <end position="241"/>
    </location>
</feature>
<dbReference type="PANTHER" id="PTHR43798">
    <property type="entry name" value="MONOACYLGLYCEROL LIPASE"/>
    <property type="match status" value="1"/>
</dbReference>
<dbReference type="InterPro" id="IPR010076">
    <property type="entry name" value="BioH"/>
</dbReference>